<sequence length="232" mass="26554">MGFTRNTEMSKKRTVISSDEQTAAVLEEERRRWEGLHPEIRALIFVKIPLDGMMRYVPFVCKPWMEVVAGPYCWQDIDLQPWCRASHAVDLVVKKLIRRSSCTVQRLSTFYIGESGFSAVANCGIYLKVLEIPNSGITDYMILKHIKPLPNLTFLNISDCANITAKGIEAFCTHCKSLIHLKRNMWNGPKPSSRFLDDSEAETIANTMPNIQRLEFSYARFAIHFFVEVSTK</sequence>
<name>A0ACB9CY89_CICIN</name>
<evidence type="ECO:0000313" key="2">
    <source>
        <dbReference type="Proteomes" id="UP001055811"/>
    </source>
</evidence>
<reference evidence="2" key="1">
    <citation type="journal article" date="2022" name="Mol. Ecol. Resour.">
        <title>The genomes of chicory, endive, great burdock and yacon provide insights into Asteraceae palaeo-polyploidization history and plant inulin production.</title>
        <authorList>
            <person name="Fan W."/>
            <person name="Wang S."/>
            <person name="Wang H."/>
            <person name="Wang A."/>
            <person name="Jiang F."/>
            <person name="Liu H."/>
            <person name="Zhao H."/>
            <person name="Xu D."/>
            <person name="Zhang Y."/>
        </authorList>
    </citation>
    <scope>NUCLEOTIDE SEQUENCE [LARGE SCALE GENOMIC DNA]</scope>
    <source>
        <strain evidence="2">cv. Punajuju</strain>
    </source>
</reference>
<protein>
    <submittedName>
        <fullName evidence="1">Uncharacterized protein</fullName>
    </submittedName>
</protein>
<keyword evidence="2" id="KW-1185">Reference proteome</keyword>
<accession>A0ACB9CY89</accession>
<gene>
    <name evidence="1" type="ORF">L2E82_29659</name>
</gene>
<proteinExistence type="predicted"/>
<comment type="caution">
    <text evidence="1">The sequence shown here is derived from an EMBL/GenBank/DDBJ whole genome shotgun (WGS) entry which is preliminary data.</text>
</comment>
<dbReference type="EMBL" id="CM042013">
    <property type="protein sequence ID" value="KAI3739260.1"/>
    <property type="molecule type" value="Genomic_DNA"/>
</dbReference>
<evidence type="ECO:0000313" key="1">
    <source>
        <dbReference type="EMBL" id="KAI3739260.1"/>
    </source>
</evidence>
<organism evidence="1 2">
    <name type="scientific">Cichorium intybus</name>
    <name type="common">Chicory</name>
    <dbReference type="NCBI Taxonomy" id="13427"/>
    <lineage>
        <taxon>Eukaryota</taxon>
        <taxon>Viridiplantae</taxon>
        <taxon>Streptophyta</taxon>
        <taxon>Embryophyta</taxon>
        <taxon>Tracheophyta</taxon>
        <taxon>Spermatophyta</taxon>
        <taxon>Magnoliopsida</taxon>
        <taxon>eudicotyledons</taxon>
        <taxon>Gunneridae</taxon>
        <taxon>Pentapetalae</taxon>
        <taxon>asterids</taxon>
        <taxon>campanulids</taxon>
        <taxon>Asterales</taxon>
        <taxon>Asteraceae</taxon>
        <taxon>Cichorioideae</taxon>
        <taxon>Cichorieae</taxon>
        <taxon>Cichoriinae</taxon>
        <taxon>Cichorium</taxon>
    </lineage>
</organism>
<reference evidence="1 2" key="2">
    <citation type="journal article" date="2022" name="Mol. Ecol. Resour.">
        <title>The genomes of chicory, endive, great burdock and yacon provide insights into Asteraceae paleo-polyploidization history and plant inulin production.</title>
        <authorList>
            <person name="Fan W."/>
            <person name="Wang S."/>
            <person name="Wang H."/>
            <person name="Wang A."/>
            <person name="Jiang F."/>
            <person name="Liu H."/>
            <person name="Zhao H."/>
            <person name="Xu D."/>
            <person name="Zhang Y."/>
        </authorList>
    </citation>
    <scope>NUCLEOTIDE SEQUENCE [LARGE SCALE GENOMIC DNA]</scope>
    <source>
        <strain evidence="2">cv. Punajuju</strain>
        <tissue evidence="1">Leaves</tissue>
    </source>
</reference>
<dbReference type="Proteomes" id="UP001055811">
    <property type="component" value="Linkage Group LG05"/>
</dbReference>